<evidence type="ECO:0000256" key="1">
    <source>
        <dbReference type="SAM" id="MobiDB-lite"/>
    </source>
</evidence>
<evidence type="ECO:0000313" key="4">
    <source>
        <dbReference type="Proteomes" id="UP000283210"/>
    </source>
</evidence>
<feature type="chain" id="PRO_5019050564" evidence="2">
    <location>
        <begin position="19"/>
        <end position="142"/>
    </location>
</feature>
<keyword evidence="4" id="KW-1185">Reference proteome</keyword>
<sequence length="142" mass="15293">MRFLCVLIAATAFHSALSASFQSASNVEITTPYDGLTELQKIDQMEFEAAQKAEEGQMNVTEGRDEDAENTTEEHVEAENDSTVHPNCDAVSPAEGAGSNADSSREESSSCEDAVDHPEVVTEMANLGEPTQTVPEQEDVLE</sequence>
<dbReference type="Proteomes" id="UP000283210">
    <property type="component" value="Chromosome 12"/>
</dbReference>
<name>A0A437CUY6_ORYJA</name>
<feature type="region of interest" description="Disordered" evidence="1">
    <location>
        <begin position="50"/>
        <end position="142"/>
    </location>
</feature>
<organism evidence="3 4">
    <name type="scientific">Oryzias javanicus</name>
    <name type="common">Javanese ricefish</name>
    <name type="synonym">Aplocheilus javanicus</name>
    <dbReference type="NCBI Taxonomy" id="123683"/>
    <lineage>
        <taxon>Eukaryota</taxon>
        <taxon>Metazoa</taxon>
        <taxon>Chordata</taxon>
        <taxon>Craniata</taxon>
        <taxon>Vertebrata</taxon>
        <taxon>Euteleostomi</taxon>
        <taxon>Actinopterygii</taxon>
        <taxon>Neopterygii</taxon>
        <taxon>Teleostei</taxon>
        <taxon>Neoteleostei</taxon>
        <taxon>Acanthomorphata</taxon>
        <taxon>Ovalentaria</taxon>
        <taxon>Atherinomorphae</taxon>
        <taxon>Beloniformes</taxon>
        <taxon>Adrianichthyidae</taxon>
        <taxon>Oryziinae</taxon>
        <taxon>Oryzias</taxon>
    </lineage>
</organism>
<dbReference type="OrthoDB" id="8955667at2759"/>
<dbReference type="EMBL" id="CM012448">
    <property type="protein sequence ID" value="RVE65729.1"/>
    <property type="molecule type" value="Genomic_DNA"/>
</dbReference>
<feature type="signal peptide" evidence="2">
    <location>
        <begin position="1"/>
        <end position="18"/>
    </location>
</feature>
<feature type="compositionally biased region" description="Basic and acidic residues" evidence="1">
    <location>
        <begin position="103"/>
        <end position="120"/>
    </location>
</feature>
<accession>A0A437CUY6</accession>
<keyword evidence="2" id="KW-0732">Signal</keyword>
<evidence type="ECO:0000256" key="2">
    <source>
        <dbReference type="SAM" id="SignalP"/>
    </source>
</evidence>
<gene>
    <name evidence="3" type="ORF">OJAV_G00119390</name>
</gene>
<evidence type="ECO:0000313" key="3">
    <source>
        <dbReference type="EMBL" id="RVE65729.1"/>
    </source>
</evidence>
<proteinExistence type="predicted"/>
<reference evidence="3 4" key="2">
    <citation type="submission" date="2019-01" db="EMBL/GenBank/DDBJ databases">
        <title>A chromosome length genome reference of the Java medaka (oryzias javanicus).</title>
        <authorList>
            <person name="Herpin A."/>
            <person name="Takehana Y."/>
            <person name="Naruse K."/>
            <person name="Ansai S."/>
            <person name="Kawaguchi M."/>
        </authorList>
    </citation>
    <scope>NUCLEOTIDE SEQUENCE [LARGE SCALE GENOMIC DNA]</scope>
    <source>
        <strain evidence="3">RS831</strain>
        <tissue evidence="3">Whole body</tissue>
    </source>
</reference>
<protein>
    <submittedName>
        <fullName evidence="3">Uncharacterized protein</fullName>
    </submittedName>
</protein>
<dbReference type="AlphaFoldDB" id="A0A437CUY6"/>
<reference evidence="3 4" key="1">
    <citation type="submission" date="2018-11" db="EMBL/GenBank/DDBJ databases">
        <authorList>
            <person name="Lopez-Roques C."/>
            <person name="Donnadieu C."/>
            <person name="Bouchez O."/>
            <person name="Klopp C."/>
            <person name="Cabau C."/>
            <person name="Zahm M."/>
        </authorList>
    </citation>
    <scope>NUCLEOTIDE SEQUENCE [LARGE SCALE GENOMIC DNA]</scope>
    <source>
        <strain evidence="3">RS831</strain>
        <tissue evidence="3">Whole body</tissue>
    </source>
</reference>